<dbReference type="GO" id="GO:0016020">
    <property type="term" value="C:membrane"/>
    <property type="evidence" value="ECO:0007669"/>
    <property type="project" value="UniProtKB-SubCell"/>
</dbReference>
<keyword evidence="4 6" id="KW-1133">Transmembrane helix</keyword>
<keyword evidence="8" id="KW-1185">Reference proteome</keyword>
<keyword evidence="5 6" id="KW-0472">Membrane</keyword>
<proteinExistence type="predicted"/>
<comment type="subcellular location">
    <subcellularLocation>
        <location evidence="1">Membrane</location>
        <topology evidence="1">Single-pass membrane protein</topology>
    </subcellularLocation>
</comment>
<keyword evidence="2" id="KW-0488">Methylation</keyword>
<organism evidence="7 8">
    <name type="scientific">Xenorhabdus koppenhoeferi</name>
    <dbReference type="NCBI Taxonomy" id="351659"/>
    <lineage>
        <taxon>Bacteria</taxon>
        <taxon>Pseudomonadati</taxon>
        <taxon>Pseudomonadota</taxon>
        <taxon>Gammaproteobacteria</taxon>
        <taxon>Enterobacterales</taxon>
        <taxon>Morganellaceae</taxon>
        <taxon>Xenorhabdus</taxon>
    </lineage>
</organism>
<dbReference type="InterPro" id="IPR016419">
    <property type="entry name" value="Prepilin_Pept-dep_B_prd"/>
</dbReference>
<dbReference type="AlphaFoldDB" id="A0A1I7FGR0"/>
<dbReference type="Pfam" id="PF07963">
    <property type="entry name" value="N_methyl"/>
    <property type="match status" value="1"/>
</dbReference>
<name>A0A1I7FGR0_9GAMM</name>
<dbReference type="STRING" id="351659.SAMN05421784_10424"/>
<gene>
    <name evidence="7" type="ORF">SAMN05421784_10424</name>
</gene>
<evidence type="ECO:0000256" key="1">
    <source>
        <dbReference type="ARBA" id="ARBA00004167"/>
    </source>
</evidence>
<dbReference type="PANTHER" id="PTHR39583">
    <property type="entry name" value="TYPE II SECRETION SYSTEM PROTEIN J-RELATED"/>
    <property type="match status" value="1"/>
</dbReference>
<accession>A0A1I7FGR0</accession>
<reference evidence="8" key="1">
    <citation type="submission" date="2016-10" db="EMBL/GenBank/DDBJ databases">
        <authorList>
            <person name="Varghese N."/>
            <person name="Submissions S."/>
        </authorList>
    </citation>
    <scope>NUCLEOTIDE SEQUENCE [LARGE SCALE GENOMIC DNA]</scope>
    <source>
        <strain evidence="8">DSM 18168</strain>
    </source>
</reference>
<dbReference type="NCBIfam" id="NF007848">
    <property type="entry name" value="PRK10557.1"/>
    <property type="match status" value="1"/>
</dbReference>
<evidence type="ECO:0000313" key="8">
    <source>
        <dbReference type="Proteomes" id="UP000242496"/>
    </source>
</evidence>
<dbReference type="EMBL" id="FPBJ01000004">
    <property type="protein sequence ID" value="SFU35382.1"/>
    <property type="molecule type" value="Genomic_DNA"/>
</dbReference>
<dbReference type="PIRSF" id="PIRSF004525">
    <property type="entry name" value="Pilin_peptidase-dep_B_prd"/>
    <property type="match status" value="1"/>
</dbReference>
<keyword evidence="3 6" id="KW-0812">Transmembrane</keyword>
<dbReference type="Proteomes" id="UP000242496">
    <property type="component" value="Unassembled WGS sequence"/>
</dbReference>
<protein>
    <submittedName>
        <fullName evidence="7">Prepilin peptidase dependent protein B</fullName>
    </submittedName>
</protein>
<dbReference type="InterPro" id="IPR012902">
    <property type="entry name" value="N_methyl_site"/>
</dbReference>
<dbReference type="InterPro" id="IPR051621">
    <property type="entry name" value="T2SS_protein_J"/>
</dbReference>
<dbReference type="PROSITE" id="PS00409">
    <property type="entry name" value="PROKAR_NTER_METHYL"/>
    <property type="match status" value="1"/>
</dbReference>
<evidence type="ECO:0000256" key="4">
    <source>
        <dbReference type="ARBA" id="ARBA00022989"/>
    </source>
</evidence>
<dbReference type="NCBIfam" id="TIGR02532">
    <property type="entry name" value="IV_pilin_GFxxxE"/>
    <property type="match status" value="1"/>
</dbReference>
<evidence type="ECO:0000256" key="5">
    <source>
        <dbReference type="ARBA" id="ARBA00023136"/>
    </source>
</evidence>
<dbReference type="RefSeq" id="WP_092548198.1">
    <property type="nucleotide sequence ID" value="NZ_CAWRBG010000053.1"/>
</dbReference>
<dbReference type="PANTHER" id="PTHR39583:SF3">
    <property type="entry name" value="PREPILIN PEPTIDASE-DEPENDENT PROTEIN B"/>
    <property type="match status" value="1"/>
</dbReference>
<evidence type="ECO:0000256" key="6">
    <source>
        <dbReference type="SAM" id="Phobius"/>
    </source>
</evidence>
<sequence>MMPAIFCFKQKQTGFSLLEVLVAMLIGSVILVAMTKTYPVLSGQILDLYRKYRLHYLVTRTAYLIEKDIRRAGYCRDRKQCEGEPLIIKNKNTESINSCIIVAFDLNLNNRWEKPEQIESEFFGYRLNNRALEWKRGAGDCQENGWERLFDPREIVIDTFHLEKLQVKRGLVFISLSINAHWLKSPSIVHRHQTTIRLRNIRE</sequence>
<dbReference type="GO" id="GO:0015628">
    <property type="term" value="P:protein secretion by the type II secretion system"/>
    <property type="evidence" value="ECO:0007669"/>
    <property type="project" value="TreeGrafter"/>
</dbReference>
<evidence type="ECO:0000313" key="7">
    <source>
        <dbReference type="EMBL" id="SFU35382.1"/>
    </source>
</evidence>
<evidence type="ECO:0000256" key="2">
    <source>
        <dbReference type="ARBA" id="ARBA00022481"/>
    </source>
</evidence>
<dbReference type="OrthoDB" id="7059546at2"/>
<feature type="transmembrane region" description="Helical" evidence="6">
    <location>
        <begin position="20"/>
        <end position="41"/>
    </location>
</feature>
<evidence type="ECO:0000256" key="3">
    <source>
        <dbReference type="ARBA" id="ARBA00022692"/>
    </source>
</evidence>